<dbReference type="SUPFAM" id="SSF55874">
    <property type="entry name" value="ATPase domain of HSP90 chaperone/DNA topoisomerase II/histidine kinase"/>
    <property type="match status" value="1"/>
</dbReference>
<dbReference type="Pfam" id="PF00512">
    <property type="entry name" value="HisKA"/>
    <property type="match status" value="1"/>
</dbReference>
<dbReference type="Pfam" id="PF00072">
    <property type="entry name" value="Response_reg"/>
    <property type="match status" value="1"/>
</dbReference>
<dbReference type="STRING" id="52560.SAMN04488082_112113"/>
<evidence type="ECO:0000256" key="3">
    <source>
        <dbReference type="ARBA" id="ARBA00022553"/>
    </source>
</evidence>
<dbReference type="InterPro" id="IPR005467">
    <property type="entry name" value="His_kinase_dom"/>
</dbReference>
<dbReference type="InterPro" id="IPR000700">
    <property type="entry name" value="PAS-assoc_C"/>
</dbReference>
<dbReference type="RefSeq" id="WP_092376044.1">
    <property type="nucleotide sequence ID" value="NZ_FORX01000012.1"/>
</dbReference>
<dbReference type="Pfam" id="PF02518">
    <property type="entry name" value="HATPase_c"/>
    <property type="match status" value="1"/>
</dbReference>
<feature type="domain" description="PAS" evidence="14">
    <location>
        <begin position="15"/>
        <end position="84"/>
    </location>
</feature>
<dbReference type="GO" id="GO:0000155">
    <property type="term" value="F:phosphorelay sensor kinase activity"/>
    <property type="evidence" value="ECO:0007669"/>
    <property type="project" value="InterPro"/>
</dbReference>
<dbReference type="InterPro" id="IPR003594">
    <property type="entry name" value="HATPase_dom"/>
</dbReference>
<dbReference type="SMART" id="SM00091">
    <property type="entry name" value="PAS"/>
    <property type="match status" value="3"/>
</dbReference>
<dbReference type="FunFam" id="1.10.287.130:FF:000002">
    <property type="entry name" value="Two-component osmosensing histidine kinase"/>
    <property type="match status" value="1"/>
</dbReference>
<evidence type="ECO:0000256" key="7">
    <source>
        <dbReference type="ARBA" id="ARBA00022840"/>
    </source>
</evidence>
<accession>A0A1I3WAG8</accession>
<evidence type="ECO:0000256" key="9">
    <source>
        <dbReference type="ARBA" id="ARBA00064003"/>
    </source>
</evidence>
<keyword evidence="17" id="KW-1185">Reference proteome</keyword>
<keyword evidence="5" id="KW-0547">Nucleotide-binding</keyword>
<evidence type="ECO:0000256" key="11">
    <source>
        <dbReference type="PROSITE-ProRule" id="PRU00169"/>
    </source>
</evidence>
<evidence type="ECO:0000256" key="10">
    <source>
        <dbReference type="ARBA" id="ARBA00068150"/>
    </source>
</evidence>
<dbReference type="SMART" id="SM00388">
    <property type="entry name" value="HisKA"/>
    <property type="match status" value="1"/>
</dbReference>
<dbReference type="SMART" id="SM00086">
    <property type="entry name" value="PAC"/>
    <property type="match status" value="3"/>
</dbReference>
<dbReference type="Gene3D" id="3.40.50.2300">
    <property type="match status" value="1"/>
</dbReference>
<dbReference type="Gene3D" id="3.30.565.10">
    <property type="entry name" value="Histidine kinase-like ATPase, C-terminal domain"/>
    <property type="match status" value="1"/>
</dbReference>
<comment type="catalytic activity">
    <reaction evidence="1">
        <text>ATP + protein L-histidine = ADP + protein N-phospho-L-histidine.</text>
        <dbReference type="EC" id="2.7.13.3"/>
    </reaction>
</comment>
<evidence type="ECO:0000256" key="5">
    <source>
        <dbReference type="ARBA" id="ARBA00022741"/>
    </source>
</evidence>
<dbReference type="SUPFAM" id="SSF55785">
    <property type="entry name" value="PYP-like sensor domain (PAS domain)"/>
    <property type="match status" value="3"/>
</dbReference>
<dbReference type="CDD" id="cd00130">
    <property type="entry name" value="PAS"/>
    <property type="match status" value="3"/>
</dbReference>
<dbReference type="Gene3D" id="3.30.450.20">
    <property type="entry name" value="PAS domain"/>
    <property type="match status" value="3"/>
</dbReference>
<dbReference type="PROSITE" id="PS50110">
    <property type="entry name" value="RESPONSE_REGULATORY"/>
    <property type="match status" value="1"/>
</dbReference>
<dbReference type="FunFam" id="3.30.565.10:FF:000010">
    <property type="entry name" value="Sensor histidine kinase RcsC"/>
    <property type="match status" value="1"/>
</dbReference>
<keyword evidence="7" id="KW-0067">ATP-binding</keyword>
<gene>
    <name evidence="16" type="ORF">SAMN04488082_112113</name>
</gene>
<dbReference type="InterPro" id="IPR003661">
    <property type="entry name" value="HisK_dim/P_dom"/>
</dbReference>
<dbReference type="InterPro" id="IPR001789">
    <property type="entry name" value="Sig_transdc_resp-reg_receiver"/>
</dbReference>
<dbReference type="PROSITE" id="PS50112">
    <property type="entry name" value="PAS"/>
    <property type="match status" value="2"/>
</dbReference>
<evidence type="ECO:0000259" key="14">
    <source>
        <dbReference type="PROSITE" id="PS50112"/>
    </source>
</evidence>
<dbReference type="PROSITE" id="PS50113">
    <property type="entry name" value="PAC"/>
    <property type="match status" value="2"/>
</dbReference>
<evidence type="ECO:0000313" key="17">
    <source>
        <dbReference type="Proteomes" id="UP000198635"/>
    </source>
</evidence>
<dbReference type="InterPro" id="IPR035965">
    <property type="entry name" value="PAS-like_dom_sf"/>
</dbReference>
<feature type="domain" description="PAS" evidence="14">
    <location>
        <begin position="143"/>
        <end position="214"/>
    </location>
</feature>
<feature type="modified residue" description="4-aspartylphosphate" evidence="11">
    <location>
        <position position="698"/>
    </location>
</feature>
<dbReference type="Proteomes" id="UP000198635">
    <property type="component" value="Unassembled WGS sequence"/>
</dbReference>
<keyword evidence="6 16" id="KW-0418">Kinase</keyword>
<dbReference type="SUPFAM" id="SSF52172">
    <property type="entry name" value="CheY-like"/>
    <property type="match status" value="1"/>
</dbReference>
<dbReference type="CDD" id="cd00082">
    <property type="entry name" value="HisKA"/>
    <property type="match status" value="1"/>
</dbReference>
<keyword evidence="4" id="KW-0808">Transferase</keyword>
<dbReference type="EMBL" id="FORX01000012">
    <property type="protein sequence ID" value="SFK04515.1"/>
    <property type="molecule type" value="Genomic_DNA"/>
</dbReference>
<evidence type="ECO:0000313" key="16">
    <source>
        <dbReference type="EMBL" id="SFK04515.1"/>
    </source>
</evidence>
<evidence type="ECO:0000256" key="1">
    <source>
        <dbReference type="ARBA" id="ARBA00000085"/>
    </source>
</evidence>
<proteinExistence type="predicted"/>
<dbReference type="Pfam" id="PF13426">
    <property type="entry name" value="PAS_9"/>
    <property type="match status" value="3"/>
</dbReference>
<evidence type="ECO:0000259" key="13">
    <source>
        <dbReference type="PROSITE" id="PS50110"/>
    </source>
</evidence>
<dbReference type="SMART" id="SM00448">
    <property type="entry name" value="REC"/>
    <property type="match status" value="1"/>
</dbReference>
<evidence type="ECO:0000256" key="2">
    <source>
        <dbReference type="ARBA" id="ARBA00012438"/>
    </source>
</evidence>
<feature type="domain" description="Histidine kinase" evidence="12">
    <location>
        <begin position="405"/>
        <end position="627"/>
    </location>
</feature>
<organism evidence="16 17">
    <name type="scientific">Desulfomicrobium apsheronum</name>
    <dbReference type="NCBI Taxonomy" id="52560"/>
    <lineage>
        <taxon>Bacteria</taxon>
        <taxon>Pseudomonadati</taxon>
        <taxon>Thermodesulfobacteriota</taxon>
        <taxon>Desulfovibrionia</taxon>
        <taxon>Desulfovibrionales</taxon>
        <taxon>Desulfomicrobiaceae</taxon>
        <taxon>Desulfomicrobium</taxon>
    </lineage>
</organism>
<dbReference type="InterPro" id="IPR011006">
    <property type="entry name" value="CheY-like_superfamily"/>
</dbReference>
<reference evidence="17" key="1">
    <citation type="submission" date="2016-10" db="EMBL/GenBank/DDBJ databases">
        <authorList>
            <person name="Varghese N."/>
            <person name="Submissions S."/>
        </authorList>
    </citation>
    <scope>NUCLEOTIDE SEQUENCE [LARGE SCALE GENOMIC DNA]</scope>
    <source>
        <strain evidence="17">DSM 5918</strain>
    </source>
</reference>
<dbReference type="SMART" id="SM00387">
    <property type="entry name" value="HATPase_c"/>
    <property type="match status" value="1"/>
</dbReference>
<comment type="subunit">
    <text evidence="9">At low DSF concentrations, interacts with RpfF.</text>
</comment>
<dbReference type="InterPro" id="IPR036097">
    <property type="entry name" value="HisK_dim/P_sf"/>
</dbReference>
<dbReference type="PANTHER" id="PTHR45339:SF1">
    <property type="entry name" value="HYBRID SIGNAL TRANSDUCTION HISTIDINE KINASE J"/>
    <property type="match status" value="1"/>
</dbReference>
<protein>
    <recommendedName>
        <fullName evidence="10">Sensory/regulatory protein RpfC</fullName>
        <ecNumber evidence="2">2.7.13.3</ecNumber>
    </recommendedName>
</protein>
<dbReference type="AlphaFoldDB" id="A0A1I3WAG8"/>
<dbReference type="InterPro" id="IPR036890">
    <property type="entry name" value="HATPase_C_sf"/>
</dbReference>
<dbReference type="InterPro" id="IPR000014">
    <property type="entry name" value="PAS"/>
</dbReference>
<keyword evidence="3 11" id="KW-0597">Phosphoprotein</keyword>
<evidence type="ECO:0000259" key="15">
    <source>
        <dbReference type="PROSITE" id="PS50113"/>
    </source>
</evidence>
<dbReference type="PRINTS" id="PR00344">
    <property type="entry name" value="BCTRLSENSOR"/>
</dbReference>
<feature type="domain" description="PAC" evidence="15">
    <location>
        <begin position="215"/>
        <end position="268"/>
    </location>
</feature>
<feature type="domain" description="Response regulatory" evidence="13">
    <location>
        <begin position="649"/>
        <end position="768"/>
    </location>
</feature>
<name>A0A1I3WAG8_9BACT</name>
<dbReference type="OrthoDB" id="9786165at2"/>
<evidence type="ECO:0000256" key="4">
    <source>
        <dbReference type="ARBA" id="ARBA00022679"/>
    </source>
</evidence>
<dbReference type="Gene3D" id="1.10.287.130">
    <property type="match status" value="1"/>
</dbReference>
<evidence type="ECO:0000256" key="8">
    <source>
        <dbReference type="ARBA" id="ARBA00023012"/>
    </source>
</evidence>
<feature type="domain" description="PAC" evidence="15">
    <location>
        <begin position="90"/>
        <end position="142"/>
    </location>
</feature>
<dbReference type="PANTHER" id="PTHR45339">
    <property type="entry name" value="HYBRID SIGNAL TRANSDUCTION HISTIDINE KINASE J"/>
    <property type="match status" value="1"/>
</dbReference>
<evidence type="ECO:0000259" key="12">
    <source>
        <dbReference type="PROSITE" id="PS50109"/>
    </source>
</evidence>
<dbReference type="GO" id="GO:0005524">
    <property type="term" value="F:ATP binding"/>
    <property type="evidence" value="ECO:0007669"/>
    <property type="project" value="UniProtKB-KW"/>
</dbReference>
<dbReference type="PROSITE" id="PS50109">
    <property type="entry name" value="HIS_KIN"/>
    <property type="match status" value="1"/>
</dbReference>
<dbReference type="InterPro" id="IPR001610">
    <property type="entry name" value="PAC"/>
</dbReference>
<dbReference type="InterPro" id="IPR004358">
    <property type="entry name" value="Sig_transdc_His_kin-like_C"/>
</dbReference>
<dbReference type="SUPFAM" id="SSF47384">
    <property type="entry name" value="Homodimeric domain of signal transducing histidine kinase"/>
    <property type="match status" value="1"/>
</dbReference>
<dbReference type="NCBIfam" id="TIGR00229">
    <property type="entry name" value="sensory_box"/>
    <property type="match status" value="3"/>
</dbReference>
<dbReference type="EC" id="2.7.13.3" evidence="2"/>
<evidence type="ECO:0000256" key="6">
    <source>
        <dbReference type="ARBA" id="ARBA00022777"/>
    </source>
</evidence>
<dbReference type="CDD" id="cd17546">
    <property type="entry name" value="REC_hyHK_CKI1_RcsC-like"/>
    <property type="match status" value="1"/>
</dbReference>
<dbReference type="CDD" id="cd16922">
    <property type="entry name" value="HATPase_EvgS-ArcB-TorS-like"/>
    <property type="match status" value="1"/>
</dbReference>
<sequence>MALDPTSRQVSQFHRLQDVEDLLVNAPIGVFSSTPGGRYLYVNLAWARMFGYESPEDVLASITDISSQLYVDPAEREEFKRLLELHGEVVNFESRFKRRDGTMVWVSRTARIVRDAQGQVSHYQGFTTDITARKESEAALQKQKVMLEHLFESSPEAIAIVDNEGCVLQINKSFVNLYGYAWEEALGRQINDLVSQGSYHREAEKYSNRVFKKGEIIETETVRCKKDGTPLDVVLIGYPILFDEHIIGAYAIYRDITDRKRTEESLLESEARFKALHNASFGGITIHDKGIILDCNQGLSDITGYRVDELIGMDGLKLIAERSRALVMGNILAGHEEPYDAYGLRKNGEEYPLRLEARNIPYKGKSVRTVEFRDDTARKQAEMELIKAKDAAETANKAKSEFLANMSHEIRTPLNGIMGLMQLLQTTRLDDEQREFVSMAISSSDRLARLLTDLLDISKIEAGKMEVVEEDFSLRELCDSVTELFAVNAAEKNVSLEYVIDPALPPVLVGGVARLRQILFNLVGNSLKFTDQGRVRLEMVPLSSLRDGEQRLLFSVYDTGIGIPEDKLEYLFKPFAQVEGSYTRKYQGAGLGLAIVRRLVELMRGHIYLESVLGEGTEVHVVLPLRPMNRGACAKVRVEPPEKVLTGLHVLLVEDDLSNQITTRKLLEKSGHAVTLAENGSQALERLRETDFDIVFMDIQMPVMGGLEATRVIRGAPELASRKDIPIVALTAYAMAGDREKFLDSGMDDYLCKPFSRENLDGMIDKHARLDALQSWEKP</sequence>
<keyword evidence="8" id="KW-0902">Two-component regulatory system</keyword>